<reference evidence="2" key="1">
    <citation type="submission" date="2017-02" db="EMBL/GenBank/DDBJ databases">
        <title>Delving into the versatile metabolic prowess of the omnipresent phylum Bacteroidetes.</title>
        <authorList>
            <person name="Nobu M.K."/>
            <person name="Mei R."/>
            <person name="Narihiro T."/>
            <person name="Kuroda K."/>
            <person name="Liu W.-T."/>
        </authorList>
    </citation>
    <scope>NUCLEOTIDE SEQUENCE</scope>
    <source>
        <strain evidence="2">ADurb.Bin131</strain>
    </source>
</reference>
<comment type="caution">
    <text evidence="2">The sequence shown here is derived from an EMBL/GenBank/DDBJ whole genome shotgun (WGS) entry which is preliminary data.</text>
</comment>
<organism evidence="2">
    <name type="scientific">candidate division TA06 bacterium ADurb.Bin131</name>
    <dbReference type="NCBI Taxonomy" id="1852827"/>
    <lineage>
        <taxon>Bacteria</taxon>
        <taxon>Bacteria division TA06</taxon>
    </lineage>
</organism>
<dbReference type="EMBL" id="MWDQ01000026">
    <property type="protein sequence ID" value="OQB74907.1"/>
    <property type="molecule type" value="Genomic_DNA"/>
</dbReference>
<dbReference type="Pfam" id="PF00462">
    <property type="entry name" value="Glutaredoxin"/>
    <property type="match status" value="1"/>
</dbReference>
<dbReference type="InterPro" id="IPR002109">
    <property type="entry name" value="Glutaredoxin"/>
</dbReference>
<evidence type="ECO:0000259" key="1">
    <source>
        <dbReference type="Pfam" id="PF00462"/>
    </source>
</evidence>
<name>A0A1V6CDD9_UNCT6</name>
<sequence length="87" mass="9993">MLKLEYNMKKIILFGKEDCGLCQGWKKKFENFSIPFSYFDIDDADNLTEFTLLGLTKIPTIIIGDKKFEGIKPSELSIDEIKKIIGI</sequence>
<gene>
    <name evidence="2" type="ORF">BWX89_00265</name>
</gene>
<dbReference type="SUPFAM" id="SSF52833">
    <property type="entry name" value="Thioredoxin-like"/>
    <property type="match status" value="1"/>
</dbReference>
<dbReference type="InterPro" id="IPR036249">
    <property type="entry name" value="Thioredoxin-like_sf"/>
</dbReference>
<protein>
    <recommendedName>
        <fullName evidence="1">Glutaredoxin domain-containing protein</fullName>
    </recommendedName>
</protein>
<feature type="domain" description="Glutaredoxin" evidence="1">
    <location>
        <begin position="11"/>
        <end position="66"/>
    </location>
</feature>
<dbReference type="Proteomes" id="UP000485562">
    <property type="component" value="Unassembled WGS sequence"/>
</dbReference>
<proteinExistence type="predicted"/>
<evidence type="ECO:0000313" key="2">
    <source>
        <dbReference type="EMBL" id="OQB74907.1"/>
    </source>
</evidence>
<accession>A0A1V6CDD9</accession>
<dbReference type="Gene3D" id="3.40.30.10">
    <property type="entry name" value="Glutaredoxin"/>
    <property type="match status" value="1"/>
</dbReference>
<dbReference type="AlphaFoldDB" id="A0A1V6CDD9"/>
<dbReference type="PROSITE" id="PS51354">
    <property type="entry name" value="GLUTAREDOXIN_2"/>
    <property type="match status" value="1"/>
</dbReference>